<dbReference type="RefSeq" id="WP_401384241.1">
    <property type="nucleotide sequence ID" value="NZ_JBIUWZ010000061.1"/>
</dbReference>
<reference evidence="1 2" key="1">
    <citation type="submission" date="2024-10" db="EMBL/GenBank/DDBJ databases">
        <title>The Natural Products Discovery Center: Release of the First 8490 Sequenced Strains for Exploring Actinobacteria Biosynthetic Diversity.</title>
        <authorList>
            <person name="Kalkreuter E."/>
            <person name="Kautsar S.A."/>
            <person name="Yang D."/>
            <person name="Bader C.D."/>
            <person name="Teijaro C.N."/>
            <person name="Fluegel L."/>
            <person name="Davis C.M."/>
            <person name="Simpson J.R."/>
            <person name="Lauterbach L."/>
            <person name="Steele A.D."/>
            <person name="Gui C."/>
            <person name="Meng S."/>
            <person name="Li G."/>
            <person name="Viehrig K."/>
            <person name="Ye F."/>
            <person name="Su P."/>
            <person name="Kiefer A.F."/>
            <person name="Nichols A."/>
            <person name="Cepeda A.J."/>
            <person name="Yan W."/>
            <person name="Fan B."/>
            <person name="Jiang Y."/>
            <person name="Adhikari A."/>
            <person name="Zheng C.-J."/>
            <person name="Schuster L."/>
            <person name="Cowan T.M."/>
            <person name="Smanski M.J."/>
            <person name="Chevrette M.G."/>
            <person name="De Carvalho L.P.S."/>
            <person name="Shen B."/>
        </authorList>
    </citation>
    <scope>NUCLEOTIDE SEQUENCE [LARGE SCALE GENOMIC DNA]</scope>
    <source>
        <strain evidence="1 2">NPDC087581</strain>
    </source>
</reference>
<comment type="caution">
    <text evidence="1">The sequence shown here is derived from an EMBL/GenBank/DDBJ whole genome shotgun (WGS) entry which is preliminary data.</text>
</comment>
<evidence type="ECO:0000313" key="2">
    <source>
        <dbReference type="Proteomes" id="UP001617213"/>
    </source>
</evidence>
<sequence>MKNVNTADIEKQLEQNIAAYKKHNVDSEGSADLRIESTEHYATKDAHFYQFNNHEVIQIAVPATDPEAPGHPVIMDILSFSPPFESGRFDLITGFPIRLNVHHPLLRDAKMKHGQLVLTVEDRQLNGQLSCEFTHEHLELKMNTAFAITKP</sequence>
<proteinExistence type="predicted"/>
<dbReference type="Proteomes" id="UP001617213">
    <property type="component" value="Unassembled WGS sequence"/>
</dbReference>
<protein>
    <submittedName>
        <fullName evidence="1">Uncharacterized protein</fullName>
    </submittedName>
</protein>
<name>A0ABW8EA56_9PSED</name>
<dbReference type="EMBL" id="JBIUWZ010000061">
    <property type="protein sequence ID" value="MFJ2681584.1"/>
    <property type="molecule type" value="Genomic_DNA"/>
</dbReference>
<accession>A0ABW8EA56</accession>
<gene>
    <name evidence="1" type="ORF">ACIOWJ_26325</name>
</gene>
<keyword evidence="2" id="KW-1185">Reference proteome</keyword>
<evidence type="ECO:0000313" key="1">
    <source>
        <dbReference type="EMBL" id="MFJ2681584.1"/>
    </source>
</evidence>
<organism evidence="1 2">
    <name type="scientific">Pseudomonas sivasensis</name>
    <dbReference type="NCBI Taxonomy" id="1880678"/>
    <lineage>
        <taxon>Bacteria</taxon>
        <taxon>Pseudomonadati</taxon>
        <taxon>Pseudomonadota</taxon>
        <taxon>Gammaproteobacteria</taxon>
        <taxon>Pseudomonadales</taxon>
        <taxon>Pseudomonadaceae</taxon>
        <taxon>Pseudomonas</taxon>
    </lineage>
</organism>